<evidence type="ECO:0000256" key="1">
    <source>
        <dbReference type="SAM" id="SignalP"/>
    </source>
</evidence>
<dbReference type="Pfam" id="PF00188">
    <property type="entry name" value="CAP"/>
    <property type="match status" value="1"/>
</dbReference>
<feature type="domain" description="SCP" evidence="2">
    <location>
        <begin position="50"/>
        <end position="158"/>
    </location>
</feature>
<feature type="chain" id="PRO_5027007731" description="SCP domain-containing protein" evidence="1">
    <location>
        <begin position="27"/>
        <end position="179"/>
    </location>
</feature>
<protein>
    <recommendedName>
        <fullName evidence="2">SCP domain-containing protein</fullName>
    </recommendedName>
</protein>
<name>A0A6J4SNU7_9ACTN</name>
<evidence type="ECO:0000259" key="2">
    <source>
        <dbReference type="Pfam" id="PF00188"/>
    </source>
</evidence>
<dbReference type="AlphaFoldDB" id="A0A6J4SNU7"/>
<dbReference type="InterPro" id="IPR035940">
    <property type="entry name" value="CAP_sf"/>
</dbReference>
<accession>A0A6J4SNU7</accession>
<organism evidence="3">
    <name type="scientific">uncultured Solirubrobacteraceae bacterium</name>
    <dbReference type="NCBI Taxonomy" id="1162706"/>
    <lineage>
        <taxon>Bacteria</taxon>
        <taxon>Bacillati</taxon>
        <taxon>Actinomycetota</taxon>
        <taxon>Thermoleophilia</taxon>
        <taxon>Solirubrobacterales</taxon>
        <taxon>Solirubrobacteraceae</taxon>
        <taxon>environmental samples</taxon>
    </lineage>
</organism>
<gene>
    <name evidence="3" type="ORF">AVDCRST_MAG85-1865</name>
</gene>
<dbReference type="Gene3D" id="3.40.33.10">
    <property type="entry name" value="CAP"/>
    <property type="match status" value="1"/>
</dbReference>
<sequence>MGAVRRTPIVVIVATLGLVGPATAHAECPGADVPSPEQSERSAKIAVRCLVNEARQAHGLQRVRPHAVLAGVGRRHAHDMVDRGYFSHRSLDGRSPIQRITGGGYRRDRQGRLTTGEVLAWARDEADTPATIVDAWLDSPSHRRVLLYGRFRFAGAAVTIGLPRDGITDGTTYAMEFGT</sequence>
<reference evidence="3" key="1">
    <citation type="submission" date="2020-02" db="EMBL/GenBank/DDBJ databases">
        <authorList>
            <person name="Meier V. D."/>
        </authorList>
    </citation>
    <scope>NUCLEOTIDE SEQUENCE</scope>
    <source>
        <strain evidence="3">AVDCRST_MAG85</strain>
    </source>
</reference>
<feature type="signal peptide" evidence="1">
    <location>
        <begin position="1"/>
        <end position="26"/>
    </location>
</feature>
<dbReference type="PANTHER" id="PTHR31157:SF1">
    <property type="entry name" value="SCP DOMAIN-CONTAINING PROTEIN"/>
    <property type="match status" value="1"/>
</dbReference>
<proteinExistence type="predicted"/>
<dbReference type="EMBL" id="CADCVT010000204">
    <property type="protein sequence ID" value="CAA9502733.1"/>
    <property type="molecule type" value="Genomic_DNA"/>
</dbReference>
<dbReference type="PANTHER" id="PTHR31157">
    <property type="entry name" value="SCP DOMAIN-CONTAINING PROTEIN"/>
    <property type="match status" value="1"/>
</dbReference>
<dbReference type="SUPFAM" id="SSF55797">
    <property type="entry name" value="PR-1-like"/>
    <property type="match status" value="1"/>
</dbReference>
<evidence type="ECO:0000313" key="3">
    <source>
        <dbReference type="EMBL" id="CAA9502733.1"/>
    </source>
</evidence>
<dbReference type="InterPro" id="IPR014044">
    <property type="entry name" value="CAP_dom"/>
</dbReference>
<dbReference type="CDD" id="cd05379">
    <property type="entry name" value="CAP_bacterial"/>
    <property type="match status" value="1"/>
</dbReference>
<keyword evidence="1" id="KW-0732">Signal</keyword>